<accession>A0A383WAE3</accession>
<feature type="repeat" description="WD" evidence="1">
    <location>
        <begin position="169"/>
        <end position="210"/>
    </location>
</feature>
<dbReference type="SMART" id="SM00320">
    <property type="entry name" value="WD40"/>
    <property type="match status" value="9"/>
</dbReference>
<dbReference type="InterPro" id="IPR015943">
    <property type="entry name" value="WD40/YVTN_repeat-like_dom_sf"/>
</dbReference>
<dbReference type="Gene3D" id="2.130.10.10">
    <property type="entry name" value="YVTN repeat-like/Quinoprotein amine dehydrogenase"/>
    <property type="match status" value="4"/>
</dbReference>
<dbReference type="GO" id="GO:0010073">
    <property type="term" value="P:meristem maintenance"/>
    <property type="evidence" value="ECO:0007669"/>
    <property type="project" value="InterPro"/>
</dbReference>
<feature type="region of interest" description="Disordered" evidence="2">
    <location>
        <begin position="534"/>
        <end position="566"/>
    </location>
</feature>
<dbReference type="AlphaFoldDB" id="A0A383WAE3"/>
<dbReference type="PROSITE" id="PS50082">
    <property type="entry name" value="WD_REPEATS_2"/>
    <property type="match status" value="1"/>
</dbReference>
<reference evidence="3 4" key="1">
    <citation type="submission" date="2016-10" db="EMBL/GenBank/DDBJ databases">
        <authorList>
            <person name="Cai Z."/>
        </authorList>
    </citation>
    <scope>NUCLEOTIDE SEQUENCE [LARGE SCALE GENOMIC DNA]</scope>
</reference>
<dbReference type="GO" id="GO:0035266">
    <property type="term" value="P:meristem growth"/>
    <property type="evidence" value="ECO:0007669"/>
    <property type="project" value="InterPro"/>
</dbReference>
<name>A0A383WAE3_TETOB</name>
<dbReference type="STRING" id="3088.A0A383WAE3"/>
<organism evidence="3 4">
    <name type="scientific">Tetradesmus obliquus</name>
    <name type="common">Green alga</name>
    <name type="synonym">Acutodesmus obliquus</name>
    <dbReference type="NCBI Taxonomy" id="3088"/>
    <lineage>
        <taxon>Eukaryota</taxon>
        <taxon>Viridiplantae</taxon>
        <taxon>Chlorophyta</taxon>
        <taxon>core chlorophytes</taxon>
        <taxon>Chlorophyceae</taxon>
        <taxon>CS clade</taxon>
        <taxon>Sphaeropleales</taxon>
        <taxon>Scenedesmaceae</taxon>
        <taxon>Tetradesmus</taxon>
    </lineage>
</organism>
<dbReference type="Proteomes" id="UP000256970">
    <property type="component" value="Unassembled WGS sequence"/>
</dbReference>
<protein>
    <submittedName>
        <fullName evidence="3">Uncharacterized protein</fullName>
    </submittedName>
</protein>
<evidence type="ECO:0000313" key="4">
    <source>
        <dbReference type="Proteomes" id="UP000256970"/>
    </source>
</evidence>
<dbReference type="InterPro" id="IPR011047">
    <property type="entry name" value="Quinoprotein_ADH-like_sf"/>
</dbReference>
<dbReference type="InterPro" id="IPR001680">
    <property type="entry name" value="WD40_rpt"/>
</dbReference>
<keyword evidence="1" id="KW-0853">WD repeat</keyword>
<evidence type="ECO:0000256" key="1">
    <source>
        <dbReference type="PROSITE-ProRule" id="PRU00221"/>
    </source>
</evidence>
<dbReference type="PANTHER" id="PTHR45086">
    <property type="entry name" value="WD REPEAT-CONTAINING PROTEIN PCN"/>
    <property type="match status" value="1"/>
</dbReference>
<dbReference type="EMBL" id="FNXT01001218">
    <property type="protein sequence ID" value="SZX74605.1"/>
    <property type="molecule type" value="Genomic_DNA"/>
</dbReference>
<dbReference type="Pfam" id="PF00400">
    <property type="entry name" value="WD40"/>
    <property type="match status" value="3"/>
</dbReference>
<dbReference type="PANTHER" id="PTHR45086:SF1">
    <property type="entry name" value="WD REPEAT-CONTAINING PROTEIN PCN"/>
    <property type="match status" value="1"/>
</dbReference>
<sequence>MKRPREAAADVPDAHGLTVLHRVRASSKLVPWHVAAVTCIAACPDGSVFAAGYDDGKVEVFDGALFNCLARIPGSDGSEISSIAWARAPGDAHWRLFASTLDGSLLELSCQQLQPIAATDSFGGAIWCMRPAPAAAGVVKQLAAACGDGSVKLFAVHGAVAGAEYVKSLPRVEGNVLALAWHPDGRSIVSGGSDGCIHCWDVQRGTERQRITVGTSSAAPPCVWSLTVLRDGTIVSGDGDGAVQFWDGRFGTLLARHQQFAADVLALAASPDGASVWASGVDPRVALFHLVPDKATGAPHWVFLDRKQPHTHDVRSLTPLLRPDSDPLLLSGGNDGQLVLYSLERFLKEHPTRQSKSPQRPLLQLAAGLAPARLLHVQGRTLSLWQLGRAVRSQALAGGDAAGAAKHFEGDHWDLAALPSQLASITTRSSSHIAAAALSPDGSAVAAADRGRLRLFRLVAAAAADGDDGDDAADAAAGALAVQTVKVSVKLDAPVVCCAFSSNGQLLFAATGSGRVLAVDASSGEVAASLQLSLSSGGGSSSTTGKRAAAAAASGSQEQQQQQGQAPQQSWCAGSAVYMPAVSMMAVAPSGHVLAVATAAGVELLSVPQLQPRGRLILVGEPAPITALAFSPNSKFIAVGTAANAVTAYSAETGMPTQWTLKNHAALAELLQQLPGSIQGLSFRPTPAEPLSLLVHSAGGLCHIDMAAGLSLHKPDTKQPRTKRNAALSKPEACSELGRNGRLLKLQHSCLLLGHTSASEALLLEKPWAEQLQTLLPPLYRHSAASSGSSGGCDCCCSNTSSSEALLLEKPWAEQLQTLLPPLYRHRHQQLLLPPPTALFLARVEGIHEPVAAMPLLPVAAAAAAGRP</sequence>
<evidence type="ECO:0000313" key="3">
    <source>
        <dbReference type="EMBL" id="SZX74605.1"/>
    </source>
</evidence>
<dbReference type="SUPFAM" id="SSF50998">
    <property type="entry name" value="Quinoprotein alcohol dehydrogenase-like"/>
    <property type="match status" value="1"/>
</dbReference>
<gene>
    <name evidence="3" type="ORF">BQ4739_LOCUS14929</name>
</gene>
<evidence type="ECO:0000256" key="2">
    <source>
        <dbReference type="SAM" id="MobiDB-lite"/>
    </source>
</evidence>
<dbReference type="PROSITE" id="PS50294">
    <property type="entry name" value="WD_REPEATS_REGION"/>
    <property type="match status" value="1"/>
</dbReference>
<keyword evidence="4" id="KW-1185">Reference proteome</keyword>
<proteinExistence type="predicted"/>
<dbReference type="InterPro" id="IPR044622">
    <property type="entry name" value="PCN"/>
</dbReference>